<gene>
    <name evidence="1" type="ORF">DXN04_12525</name>
</gene>
<dbReference type="PANTHER" id="PTHR30292">
    <property type="entry name" value="UNCHARACTERIZED PROTEIN YBGL-RELATED"/>
    <property type="match status" value="1"/>
</dbReference>
<comment type="caution">
    <text evidence="1">The sequence shown here is derived from an EMBL/GenBank/DDBJ whole genome shotgun (WGS) entry which is preliminary data.</text>
</comment>
<protein>
    <submittedName>
        <fullName evidence="1">LamB/YcsF family protein</fullName>
    </submittedName>
</protein>
<dbReference type="CDD" id="cd10787">
    <property type="entry name" value="LamB_YcsF_like"/>
    <property type="match status" value="1"/>
</dbReference>
<organism evidence="1 2">
    <name type="scientific">Chitinophaga silvisoli</name>
    <dbReference type="NCBI Taxonomy" id="2291814"/>
    <lineage>
        <taxon>Bacteria</taxon>
        <taxon>Pseudomonadati</taxon>
        <taxon>Bacteroidota</taxon>
        <taxon>Chitinophagia</taxon>
        <taxon>Chitinophagales</taxon>
        <taxon>Chitinophagaceae</taxon>
        <taxon>Chitinophaga</taxon>
    </lineage>
</organism>
<dbReference type="RefSeq" id="WP_116854308.1">
    <property type="nucleotide sequence ID" value="NZ_QTJV01000004.1"/>
</dbReference>
<dbReference type="PANTHER" id="PTHR30292:SF0">
    <property type="entry name" value="5-OXOPROLINASE SUBUNIT A"/>
    <property type="match status" value="1"/>
</dbReference>
<dbReference type="EMBL" id="QTJV01000004">
    <property type="protein sequence ID" value="RFM34726.1"/>
    <property type="molecule type" value="Genomic_DNA"/>
</dbReference>
<evidence type="ECO:0000313" key="2">
    <source>
        <dbReference type="Proteomes" id="UP000261174"/>
    </source>
</evidence>
<dbReference type="Pfam" id="PF03746">
    <property type="entry name" value="LamB_YcsF"/>
    <property type="match status" value="1"/>
</dbReference>
<proteinExistence type="predicted"/>
<keyword evidence="2" id="KW-1185">Reference proteome</keyword>
<dbReference type="Gene3D" id="3.20.20.370">
    <property type="entry name" value="Glycoside hydrolase/deacetylase"/>
    <property type="match status" value="1"/>
</dbReference>
<accession>A0A3E1P3E7</accession>
<dbReference type="SUPFAM" id="SSF88713">
    <property type="entry name" value="Glycoside hydrolase/deacetylase"/>
    <property type="match status" value="1"/>
</dbReference>
<dbReference type="InterPro" id="IPR005501">
    <property type="entry name" value="LamB/YcsF/PxpA-like"/>
</dbReference>
<name>A0A3E1P3E7_9BACT</name>
<evidence type="ECO:0000313" key="1">
    <source>
        <dbReference type="EMBL" id="RFM34726.1"/>
    </source>
</evidence>
<dbReference type="OrthoDB" id="9773478at2"/>
<sequence length="241" mass="25947">MYIDLNCDMGEGMATDAGIMPYISSANIACGYHAGDKATMERTVSLALQHGVAIGAHPGFNDKANFGRTEQQLADQEVYDLITTQIHSLQEVCRSLGATLQHVKPHGALYNMAARDQQLSTTIAQAIRDTNPALCLFGLSNSWLIKAAAEMGLKTASEVFADRTYQDDGSLTPRSKPNALIENEADALAQVIQMVTKQEVTAVSGKVVPLRAETICLHGDGAHAVTFAKAVHQTLQRIQHS</sequence>
<reference evidence="1 2" key="1">
    <citation type="submission" date="2018-08" db="EMBL/GenBank/DDBJ databases">
        <title>Chitinophaga sp. K20C18050901, a novel bacterium isolated from forest soil.</title>
        <authorList>
            <person name="Wang C."/>
        </authorList>
    </citation>
    <scope>NUCLEOTIDE SEQUENCE [LARGE SCALE GENOMIC DNA]</scope>
    <source>
        <strain evidence="1 2">K20C18050901</strain>
    </source>
</reference>
<dbReference type="AlphaFoldDB" id="A0A3E1P3E7"/>
<dbReference type="InterPro" id="IPR011330">
    <property type="entry name" value="Glyco_hydro/deAcase_b/a-brl"/>
</dbReference>
<dbReference type="NCBIfam" id="NF003814">
    <property type="entry name" value="PRK05406.1-3"/>
    <property type="match status" value="1"/>
</dbReference>
<dbReference type="Proteomes" id="UP000261174">
    <property type="component" value="Unassembled WGS sequence"/>
</dbReference>
<dbReference type="GO" id="GO:0005975">
    <property type="term" value="P:carbohydrate metabolic process"/>
    <property type="evidence" value="ECO:0007669"/>
    <property type="project" value="InterPro"/>
</dbReference>
<dbReference type="NCBIfam" id="NF003816">
    <property type="entry name" value="PRK05406.1-5"/>
    <property type="match status" value="1"/>
</dbReference>